<dbReference type="PANTHER" id="PTHR11360:SF309">
    <property type="entry name" value="MONOCARBOXYLATE TRANSPORTER 7-LIKE PROTEIN"/>
    <property type="match status" value="1"/>
</dbReference>
<dbReference type="InParanoid" id="A0A6J0BSI2"/>
<keyword evidence="1" id="KW-0812">Transmembrane</keyword>
<evidence type="ECO:0000313" key="2">
    <source>
        <dbReference type="Proteomes" id="UP000829291"/>
    </source>
</evidence>
<dbReference type="OrthoDB" id="6499973at2759"/>
<feature type="transmembrane region" description="Helical" evidence="1">
    <location>
        <begin position="545"/>
        <end position="565"/>
    </location>
</feature>
<dbReference type="GeneID" id="107222406"/>
<keyword evidence="1" id="KW-0472">Membrane</keyword>
<evidence type="ECO:0000313" key="3">
    <source>
        <dbReference type="RefSeq" id="XP_015517252.1"/>
    </source>
</evidence>
<accession>A0A6J0BSI2</accession>
<dbReference type="Gene3D" id="1.20.1250.20">
    <property type="entry name" value="MFS general substrate transporter like domains"/>
    <property type="match status" value="2"/>
</dbReference>
<dbReference type="GO" id="GO:0008028">
    <property type="term" value="F:monocarboxylic acid transmembrane transporter activity"/>
    <property type="evidence" value="ECO:0007669"/>
    <property type="project" value="TreeGrafter"/>
</dbReference>
<sequence>MTMTQNVDGHRQDESKKEIASPLPQRVLQLTAEELAPDGGWGWMVAAGTAISYIVCLCPTSSLGLVYGDFLETTGSDGSALTLMNAMFMLSFSFAGLFCNELLKRHNIRHVAVCGAMIFSIANFATIFIPNVPYLAACFFIQGMGVGMVLSIINTSMNAYFVKRRALVMTAQQVVVGFGAIFYPSLIEYFLRTYGFRGCLTLLAGLSFHAILGMFTISPVENHFKKPKIIRHKPGGNVGHVTNFKSSGNNDILIEGKKIIPIERKYLDDEQGWEKNKSVPSLRVELENEKPLLIDRLKAPRRSEDHVDSDYDIENGCHFRKSKGSTLDMLSNQIPMITATSVSSMPGIGAFGDVGHSISDMTKKNESTEKKTILSILGNFFEVSLLHDHSFVNICTGMSFIFVSDLTFGAFVPIIMANGGYNKQETALALTAGAIAELVSRVALVVFAMFFKVKARNLVLGATYALLCGRLAFLYCTSLIDIVVVMSFSGLARSWFLVPQPLVLAEHFCIEKFSAAYGLFSVINGCLTIFISPATGFVKDWTGSYVIAQYMLIGVMLLCIIPWTIELLAHKYVLKQQKAGIATGN</sequence>
<feature type="transmembrane region" description="Helical" evidence="1">
    <location>
        <begin position="427"/>
        <end position="451"/>
    </location>
</feature>
<dbReference type="KEGG" id="nlo:107222406"/>
<feature type="transmembrane region" description="Helical" evidence="1">
    <location>
        <begin position="516"/>
        <end position="538"/>
    </location>
</feature>
<dbReference type="SUPFAM" id="SSF103473">
    <property type="entry name" value="MFS general substrate transporter"/>
    <property type="match status" value="1"/>
</dbReference>
<dbReference type="Proteomes" id="UP000829291">
    <property type="component" value="Chromosome 6"/>
</dbReference>
<keyword evidence="1" id="KW-1133">Transmembrane helix</keyword>
<feature type="transmembrane region" description="Helical" evidence="1">
    <location>
        <begin position="111"/>
        <end position="128"/>
    </location>
</feature>
<dbReference type="InterPro" id="IPR011701">
    <property type="entry name" value="MFS"/>
</dbReference>
<reference evidence="3" key="1">
    <citation type="submission" date="2025-08" db="UniProtKB">
        <authorList>
            <consortium name="RefSeq"/>
        </authorList>
    </citation>
    <scope>IDENTIFICATION</scope>
    <source>
        <tissue evidence="3">Thorax and Abdomen</tissue>
    </source>
</reference>
<name>A0A6J0BSI2_NEOLC</name>
<protein>
    <submittedName>
        <fullName evidence="3">Monocarboxylate transporter 9</fullName>
    </submittedName>
</protein>
<organism evidence="3">
    <name type="scientific">Neodiprion lecontei</name>
    <name type="common">Redheaded pine sawfly</name>
    <dbReference type="NCBI Taxonomy" id="441921"/>
    <lineage>
        <taxon>Eukaryota</taxon>
        <taxon>Metazoa</taxon>
        <taxon>Ecdysozoa</taxon>
        <taxon>Arthropoda</taxon>
        <taxon>Hexapoda</taxon>
        <taxon>Insecta</taxon>
        <taxon>Pterygota</taxon>
        <taxon>Neoptera</taxon>
        <taxon>Endopterygota</taxon>
        <taxon>Hymenoptera</taxon>
        <taxon>Tenthredinoidea</taxon>
        <taxon>Diprionidae</taxon>
        <taxon>Diprioninae</taxon>
        <taxon>Neodiprion</taxon>
    </lineage>
</organism>
<dbReference type="PANTHER" id="PTHR11360">
    <property type="entry name" value="MONOCARBOXYLATE TRANSPORTER"/>
    <property type="match status" value="1"/>
</dbReference>
<proteinExistence type="predicted"/>
<dbReference type="InterPro" id="IPR050327">
    <property type="entry name" value="Proton-linked_MCT"/>
</dbReference>
<dbReference type="RefSeq" id="XP_015517252.1">
    <property type="nucleotide sequence ID" value="XM_015661766.2"/>
</dbReference>
<keyword evidence="2" id="KW-1185">Reference proteome</keyword>
<feature type="transmembrane region" description="Helical" evidence="1">
    <location>
        <begin position="134"/>
        <end position="154"/>
    </location>
</feature>
<dbReference type="InterPro" id="IPR036259">
    <property type="entry name" value="MFS_trans_sf"/>
</dbReference>
<feature type="transmembrane region" description="Helical" evidence="1">
    <location>
        <begin position="79"/>
        <end position="99"/>
    </location>
</feature>
<feature type="transmembrane region" description="Helical" evidence="1">
    <location>
        <begin position="43"/>
        <end position="67"/>
    </location>
</feature>
<gene>
    <name evidence="3" type="primary">LOC107222406</name>
</gene>
<feature type="transmembrane region" description="Helical" evidence="1">
    <location>
        <begin position="472"/>
        <end position="496"/>
    </location>
</feature>
<dbReference type="AlphaFoldDB" id="A0A6J0BSI2"/>
<evidence type="ECO:0000256" key="1">
    <source>
        <dbReference type="SAM" id="Phobius"/>
    </source>
</evidence>
<dbReference type="Pfam" id="PF07690">
    <property type="entry name" value="MFS_1"/>
    <property type="match status" value="1"/>
</dbReference>
<feature type="transmembrane region" description="Helical" evidence="1">
    <location>
        <begin position="391"/>
        <end position="415"/>
    </location>
</feature>